<keyword evidence="4" id="KW-1185">Reference proteome</keyword>
<evidence type="ECO:0000313" key="3">
    <source>
        <dbReference type="EMBL" id="KAF9532559.1"/>
    </source>
</evidence>
<proteinExistence type="predicted"/>
<organism evidence="3 4">
    <name type="scientific">Crepidotus variabilis</name>
    <dbReference type="NCBI Taxonomy" id="179855"/>
    <lineage>
        <taxon>Eukaryota</taxon>
        <taxon>Fungi</taxon>
        <taxon>Dikarya</taxon>
        <taxon>Basidiomycota</taxon>
        <taxon>Agaricomycotina</taxon>
        <taxon>Agaricomycetes</taxon>
        <taxon>Agaricomycetidae</taxon>
        <taxon>Agaricales</taxon>
        <taxon>Agaricineae</taxon>
        <taxon>Crepidotaceae</taxon>
        <taxon>Crepidotus</taxon>
    </lineage>
</organism>
<keyword evidence="2" id="KW-0732">Signal</keyword>
<sequence>MEVNLGRFNSKVFFLMALPSCFYFMTVDASPNSSLNQYRHKGMKIPFIANTATALSTVHLSVLEEALRSTSLDALQAIARLALEVVNSIEMFNQLRLGSWIQNVLINVALVCVRFVHHKETPWLIWYSENQREVFLRVLSALRTIRDIAKTRLTRHNLKLFQQISQYKEIRKNLKTLKDALRGLEDPTLRAMSQDDLKKLLVYLQQRHESEISQSSGSAPTSPPDHFDDHTKADISFLENAKGANFSGNTSMVGTLTGTTSNVTLNVPNATLFSLHFGYPQVQEAIQALPEAPNQIVESRIGLFEVIDVKERKDCRGFDEARRRLFESTSKIYELRIDYKCQKLEREVVAVVIRGLRETWIGKNVEAMAMT</sequence>
<dbReference type="AlphaFoldDB" id="A0A9P6EP70"/>
<evidence type="ECO:0000313" key="4">
    <source>
        <dbReference type="Proteomes" id="UP000807306"/>
    </source>
</evidence>
<accession>A0A9P6EP70</accession>
<dbReference type="Proteomes" id="UP000807306">
    <property type="component" value="Unassembled WGS sequence"/>
</dbReference>
<dbReference type="EMBL" id="MU157831">
    <property type="protein sequence ID" value="KAF9532559.1"/>
    <property type="molecule type" value="Genomic_DNA"/>
</dbReference>
<protein>
    <submittedName>
        <fullName evidence="3">Uncharacterized protein</fullName>
    </submittedName>
</protein>
<comment type="caution">
    <text evidence="3">The sequence shown here is derived from an EMBL/GenBank/DDBJ whole genome shotgun (WGS) entry which is preliminary data.</text>
</comment>
<reference evidence="3" key="1">
    <citation type="submission" date="2020-11" db="EMBL/GenBank/DDBJ databases">
        <authorList>
            <consortium name="DOE Joint Genome Institute"/>
            <person name="Ahrendt S."/>
            <person name="Riley R."/>
            <person name="Andreopoulos W."/>
            <person name="Labutti K."/>
            <person name="Pangilinan J."/>
            <person name="Ruiz-Duenas F.J."/>
            <person name="Barrasa J.M."/>
            <person name="Sanchez-Garcia M."/>
            <person name="Camarero S."/>
            <person name="Miyauchi S."/>
            <person name="Serrano A."/>
            <person name="Linde D."/>
            <person name="Babiker R."/>
            <person name="Drula E."/>
            <person name="Ayuso-Fernandez I."/>
            <person name="Pacheco R."/>
            <person name="Padilla G."/>
            <person name="Ferreira P."/>
            <person name="Barriuso J."/>
            <person name="Kellner H."/>
            <person name="Castanera R."/>
            <person name="Alfaro M."/>
            <person name="Ramirez L."/>
            <person name="Pisabarro A.G."/>
            <person name="Kuo A."/>
            <person name="Tritt A."/>
            <person name="Lipzen A."/>
            <person name="He G."/>
            <person name="Yan M."/>
            <person name="Ng V."/>
            <person name="Cullen D."/>
            <person name="Martin F."/>
            <person name="Rosso M.-N."/>
            <person name="Henrissat B."/>
            <person name="Hibbett D."/>
            <person name="Martinez A.T."/>
            <person name="Grigoriev I.V."/>
        </authorList>
    </citation>
    <scope>NUCLEOTIDE SEQUENCE</scope>
    <source>
        <strain evidence="3">CBS 506.95</strain>
    </source>
</reference>
<evidence type="ECO:0000256" key="1">
    <source>
        <dbReference type="SAM" id="MobiDB-lite"/>
    </source>
</evidence>
<feature type="chain" id="PRO_5040393349" evidence="2">
    <location>
        <begin position="30"/>
        <end position="371"/>
    </location>
</feature>
<name>A0A9P6EP70_9AGAR</name>
<feature type="signal peptide" evidence="2">
    <location>
        <begin position="1"/>
        <end position="29"/>
    </location>
</feature>
<gene>
    <name evidence="3" type="ORF">CPB83DRAFT_832673</name>
</gene>
<feature type="region of interest" description="Disordered" evidence="1">
    <location>
        <begin position="211"/>
        <end position="231"/>
    </location>
</feature>
<evidence type="ECO:0000256" key="2">
    <source>
        <dbReference type="SAM" id="SignalP"/>
    </source>
</evidence>